<reference evidence="2" key="2">
    <citation type="submission" date="2015-06" db="UniProtKB">
        <authorList>
            <consortium name="EnsemblMetazoa"/>
        </authorList>
    </citation>
    <scope>IDENTIFICATION</scope>
</reference>
<sequence length="67" mass="7880">MMSDVLKQDFLLLLILLIVYCIILLILFLIKVKRARAMRGVYSPSAYEQYQVTIPYIIRPPPIERLI</sequence>
<keyword evidence="1" id="KW-0472">Membrane</keyword>
<proteinExistence type="predicted"/>
<keyword evidence="1" id="KW-1133">Transmembrane helix</keyword>
<keyword evidence="3" id="KW-1185">Reference proteome</keyword>
<feature type="transmembrane region" description="Helical" evidence="1">
    <location>
        <begin position="12"/>
        <end position="30"/>
    </location>
</feature>
<dbReference type="Proteomes" id="UP000015104">
    <property type="component" value="Unassembled WGS sequence"/>
</dbReference>
<keyword evidence="1" id="KW-0812">Transmembrane</keyword>
<dbReference type="EMBL" id="CAEY01000695">
    <property type="status" value="NOT_ANNOTATED_CDS"/>
    <property type="molecule type" value="Genomic_DNA"/>
</dbReference>
<reference evidence="3" key="1">
    <citation type="submission" date="2011-08" db="EMBL/GenBank/DDBJ databases">
        <authorList>
            <person name="Rombauts S."/>
        </authorList>
    </citation>
    <scope>NUCLEOTIDE SEQUENCE</scope>
    <source>
        <strain evidence="3">London</strain>
    </source>
</reference>
<evidence type="ECO:0000313" key="2">
    <source>
        <dbReference type="EnsemblMetazoa" id="tetur26g00040.1"/>
    </source>
</evidence>
<dbReference type="AlphaFoldDB" id="T1KXG0"/>
<evidence type="ECO:0000313" key="3">
    <source>
        <dbReference type="Proteomes" id="UP000015104"/>
    </source>
</evidence>
<protein>
    <submittedName>
        <fullName evidence="2">Uncharacterized protein</fullName>
    </submittedName>
</protein>
<evidence type="ECO:0000256" key="1">
    <source>
        <dbReference type="SAM" id="Phobius"/>
    </source>
</evidence>
<name>T1KXG0_TETUR</name>
<dbReference type="HOGENOM" id="CLU_2815715_0_0_1"/>
<organism evidence="2 3">
    <name type="scientific">Tetranychus urticae</name>
    <name type="common">Two-spotted spider mite</name>
    <dbReference type="NCBI Taxonomy" id="32264"/>
    <lineage>
        <taxon>Eukaryota</taxon>
        <taxon>Metazoa</taxon>
        <taxon>Ecdysozoa</taxon>
        <taxon>Arthropoda</taxon>
        <taxon>Chelicerata</taxon>
        <taxon>Arachnida</taxon>
        <taxon>Acari</taxon>
        <taxon>Acariformes</taxon>
        <taxon>Trombidiformes</taxon>
        <taxon>Prostigmata</taxon>
        <taxon>Eleutherengona</taxon>
        <taxon>Raphignathae</taxon>
        <taxon>Tetranychoidea</taxon>
        <taxon>Tetranychidae</taxon>
        <taxon>Tetranychus</taxon>
    </lineage>
</organism>
<accession>T1KXG0</accession>
<dbReference type="EnsemblMetazoa" id="tetur26g00040.1">
    <property type="protein sequence ID" value="tetur26g00040.1"/>
    <property type="gene ID" value="tetur26g00040"/>
</dbReference>